<evidence type="ECO:0000256" key="6">
    <source>
        <dbReference type="ARBA" id="ARBA00018236"/>
    </source>
</evidence>
<dbReference type="GO" id="GO:0005975">
    <property type="term" value="P:carbohydrate metabolic process"/>
    <property type="evidence" value="ECO:0007669"/>
    <property type="project" value="InterPro"/>
</dbReference>
<sequence length="381" mass="41803">MVSSVFQLQCSCNNYPWGRRGTESLAAVLCSKTPNTGFKVEDKEYAEMWMGDYPVLPAKSSKTGEELHKIVDENKEQLLGKKCIEKFGGVVPFLPKILSIAKALPLQIHPDKDLAQRLHAQNPDQFTDDNHKPEIAIALGPFEQIHFNNETIRSLVSTILKSDDDTIKKTQESLQQLPTEKYGKHAFILDLLPRLQNQYGSTDPGNLVALLTMNFLSLEAGDAIYVPASCPHAYLSGNIVECMARSNNVLNTGFCPRPDRDSVDLFCTDLTFSAHSPADVLLPAKKSDRGKLGKTSVYAPPMGEFDMLRVVLGEGKGEKEVLKAFGGPAVAFCVKGEGKLRGGGEELDCKEGYVFFVGAGTEVEFESEEGEGLEVYVAYAE</sequence>
<comment type="pathway">
    <text evidence="3">Nucleotide-sugar biosynthesis; GDP-alpha-D-mannose biosynthesis; alpha-D-mannose 1-phosphate from D-fructose 6-phosphate: step 1/2.</text>
</comment>
<name>A0AA39QSJ2_9LECA</name>
<evidence type="ECO:0000313" key="14">
    <source>
        <dbReference type="EMBL" id="KAK0508402.1"/>
    </source>
</evidence>
<evidence type="ECO:0000256" key="7">
    <source>
        <dbReference type="ARBA" id="ARBA00022723"/>
    </source>
</evidence>
<dbReference type="AlphaFoldDB" id="A0AA39QSJ2"/>
<keyword evidence="8 12" id="KW-0862">Zinc</keyword>
<protein>
    <recommendedName>
        <fullName evidence="6">Mannose-6-phosphate isomerase</fullName>
        <ecNumber evidence="5">5.3.1.8</ecNumber>
    </recommendedName>
    <alternativeName>
        <fullName evidence="10">Phosphohexomutase</fullName>
    </alternativeName>
    <alternativeName>
        <fullName evidence="11">Phosphomannose isomerase</fullName>
    </alternativeName>
</protein>
<feature type="binding site" evidence="12">
    <location>
        <position position="107"/>
    </location>
    <ligand>
        <name>Zn(2+)</name>
        <dbReference type="ChEBI" id="CHEBI:29105"/>
    </ligand>
</feature>
<feature type="binding site" evidence="12">
    <location>
        <position position="232"/>
    </location>
    <ligand>
        <name>Zn(2+)</name>
        <dbReference type="ChEBI" id="CHEBI:29105"/>
    </ligand>
</feature>
<dbReference type="EMBL" id="JAFEKC020000021">
    <property type="protein sequence ID" value="KAK0508402.1"/>
    <property type="molecule type" value="Genomic_DNA"/>
</dbReference>
<evidence type="ECO:0000256" key="1">
    <source>
        <dbReference type="ARBA" id="ARBA00000757"/>
    </source>
</evidence>
<evidence type="ECO:0000256" key="8">
    <source>
        <dbReference type="ARBA" id="ARBA00022833"/>
    </source>
</evidence>
<evidence type="ECO:0000313" key="15">
    <source>
        <dbReference type="Proteomes" id="UP001166286"/>
    </source>
</evidence>
<dbReference type="EC" id="5.3.1.8" evidence="5"/>
<gene>
    <name evidence="14" type="ORF">JMJ35_009486</name>
</gene>
<evidence type="ECO:0000256" key="2">
    <source>
        <dbReference type="ARBA" id="ARBA00002564"/>
    </source>
</evidence>
<evidence type="ECO:0000256" key="4">
    <source>
        <dbReference type="ARBA" id="ARBA00010772"/>
    </source>
</evidence>
<keyword evidence="7 12" id="KW-0479">Metal-binding</keyword>
<dbReference type="GO" id="GO:0005829">
    <property type="term" value="C:cytosol"/>
    <property type="evidence" value="ECO:0007669"/>
    <property type="project" value="TreeGrafter"/>
</dbReference>
<evidence type="ECO:0000256" key="11">
    <source>
        <dbReference type="ARBA" id="ARBA00030762"/>
    </source>
</evidence>
<evidence type="ECO:0000256" key="5">
    <source>
        <dbReference type="ARBA" id="ARBA00011956"/>
    </source>
</evidence>
<feature type="binding site" evidence="12">
    <location>
        <position position="109"/>
    </location>
    <ligand>
        <name>Zn(2+)</name>
        <dbReference type="ChEBI" id="CHEBI:29105"/>
    </ligand>
</feature>
<evidence type="ECO:0000259" key="13">
    <source>
        <dbReference type="Pfam" id="PF20511"/>
    </source>
</evidence>
<organism evidence="14 15">
    <name type="scientific">Cladonia borealis</name>
    <dbReference type="NCBI Taxonomy" id="184061"/>
    <lineage>
        <taxon>Eukaryota</taxon>
        <taxon>Fungi</taxon>
        <taxon>Dikarya</taxon>
        <taxon>Ascomycota</taxon>
        <taxon>Pezizomycotina</taxon>
        <taxon>Lecanoromycetes</taxon>
        <taxon>OSLEUM clade</taxon>
        <taxon>Lecanoromycetidae</taxon>
        <taxon>Lecanorales</taxon>
        <taxon>Lecanorineae</taxon>
        <taxon>Cladoniaceae</taxon>
        <taxon>Cladonia</taxon>
    </lineage>
</organism>
<dbReference type="Proteomes" id="UP001166286">
    <property type="component" value="Unassembled WGS sequence"/>
</dbReference>
<reference evidence="14" key="1">
    <citation type="submission" date="2023-03" db="EMBL/GenBank/DDBJ databases">
        <title>Complete genome of Cladonia borealis.</title>
        <authorList>
            <person name="Park H."/>
        </authorList>
    </citation>
    <scope>NUCLEOTIDE SEQUENCE</scope>
    <source>
        <strain evidence="14">ANT050790</strain>
    </source>
</reference>
<comment type="catalytic activity">
    <reaction evidence="1">
        <text>D-mannose 6-phosphate = D-fructose 6-phosphate</text>
        <dbReference type="Rhea" id="RHEA:12356"/>
        <dbReference type="ChEBI" id="CHEBI:58735"/>
        <dbReference type="ChEBI" id="CHEBI:61527"/>
        <dbReference type="EC" id="5.3.1.8"/>
    </reaction>
</comment>
<dbReference type="PIRSF" id="PIRSF001480">
    <property type="entry name" value="Mannose-6-phosphate_isomerase"/>
    <property type="match status" value="1"/>
</dbReference>
<keyword evidence="15" id="KW-1185">Reference proteome</keyword>
<dbReference type="CDD" id="cd07011">
    <property type="entry name" value="cupin_PMI_type_I_N"/>
    <property type="match status" value="1"/>
</dbReference>
<dbReference type="SUPFAM" id="SSF51182">
    <property type="entry name" value="RmlC-like cupins"/>
    <property type="match status" value="1"/>
</dbReference>
<evidence type="ECO:0000256" key="3">
    <source>
        <dbReference type="ARBA" id="ARBA00004666"/>
    </source>
</evidence>
<evidence type="ECO:0000256" key="9">
    <source>
        <dbReference type="ARBA" id="ARBA00023235"/>
    </source>
</evidence>
<dbReference type="GO" id="GO:0004476">
    <property type="term" value="F:mannose-6-phosphate isomerase activity"/>
    <property type="evidence" value="ECO:0007669"/>
    <property type="project" value="UniProtKB-EC"/>
</dbReference>
<dbReference type="PRINTS" id="PR00714">
    <property type="entry name" value="MAN6PISMRASE"/>
</dbReference>
<keyword evidence="9" id="KW-0413">Isomerase</keyword>
<feature type="binding site" evidence="12">
    <location>
        <position position="134"/>
    </location>
    <ligand>
        <name>Zn(2+)</name>
        <dbReference type="ChEBI" id="CHEBI:29105"/>
    </ligand>
</feature>
<dbReference type="PANTHER" id="PTHR10309:SF4">
    <property type="entry name" value="MANNOSE-6-PHOSPHATE ISOMERASE"/>
    <property type="match status" value="1"/>
</dbReference>
<comment type="function">
    <text evidence="2">Involved in the synthesis of the GDP-mannose and dolichol-phosphate-mannose required for a number of critical mannosyl transfer reactions.</text>
</comment>
<evidence type="ECO:0000256" key="12">
    <source>
        <dbReference type="PIRSR" id="PIRSR001480-2"/>
    </source>
</evidence>
<dbReference type="InterPro" id="IPR011051">
    <property type="entry name" value="RmlC_Cupin_sf"/>
</dbReference>
<dbReference type="InterPro" id="IPR046457">
    <property type="entry name" value="PMI_typeI_cat"/>
</dbReference>
<proteinExistence type="inferred from homology"/>
<dbReference type="NCBIfam" id="TIGR00218">
    <property type="entry name" value="manA"/>
    <property type="match status" value="1"/>
</dbReference>
<dbReference type="InterPro" id="IPR014710">
    <property type="entry name" value="RmlC-like_jellyroll"/>
</dbReference>
<dbReference type="InterPro" id="IPR016305">
    <property type="entry name" value="Mannose-6-P_Isomerase"/>
</dbReference>
<dbReference type="InterPro" id="IPR001250">
    <property type="entry name" value="Man6P_Isoase-1"/>
</dbReference>
<dbReference type="PANTHER" id="PTHR10309">
    <property type="entry name" value="MANNOSE-6-PHOSPHATE ISOMERASE"/>
    <property type="match status" value="1"/>
</dbReference>
<comment type="cofactor">
    <cofactor evidence="12">
        <name>Zn(2+)</name>
        <dbReference type="ChEBI" id="CHEBI:29105"/>
    </cofactor>
    <text evidence="12">Binds 1 zinc ion per subunit.</text>
</comment>
<dbReference type="Gene3D" id="2.60.120.10">
    <property type="entry name" value="Jelly Rolls"/>
    <property type="match status" value="2"/>
</dbReference>
<comment type="caution">
    <text evidence="14">The sequence shown here is derived from an EMBL/GenBank/DDBJ whole genome shotgun (WGS) entry which is preliminary data.</text>
</comment>
<accession>A0AA39QSJ2</accession>
<feature type="domain" description="Phosphomannose isomerase type I catalytic" evidence="13">
    <location>
        <begin position="5"/>
        <end position="145"/>
    </location>
</feature>
<comment type="similarity">
    <text evidence="4">Belongs to the mannose-6-phosphate isomerase type 1 family.</text>
</comment>
<dbReference type="GO" id="GO:0008270">
    <property type="term" value="F:zinc ion binding"/>
    <property type="evidence" value="ECO:0007669"/>
    <property type="project" value="InterPro"/>
</dbReference>
<evidence type="ECO:0000256" key="10">
    <source>
        <dbReference type="ARBA" id="ARBA00029741"/>
    </source>
</evidence>
<dbReference type="Pfam" id="PF20511">
    <property type="entry name" value="PMI_typeI_cat"/>
    <property type="match status" value="1"/>
</dbReference>
<dbReference type="GO" id="GO:0009298">
    <property type="term" value="P:GDP-mannose biosynthetic process"/>
    <property type="evidence" value="ECO:0007669"/>
    <property type="project" value="InterPro"/>
</dbReference>